<evidence type="ECO:0000256" key="10">
    <source>
        <dbReference type="RuleBase" id="RU361174"/>
    </source>
</evidence>
<dbReference type="GO" id="GO:0031176">
    <property type="term" value="F:endo-1,4-beta-xylanase activity"/>
    <property type="evidence" value="ECO:0007669"/>
    <property type="project" value="UniProtKB-EC"/>
</dbReference>
<name>D5UGW9_CELFN</name>
<dbReference type="KEGG" id="cfl:Cfla_2327"/>
<protein>
    <recommendedName>
        <fullName evidence="10">Beta-xylanase</fullName>
        <ecNumber evidence="10">3.2.1.8</ecNumber>
    </recommendedName>
</protein>
<feature type="active site" description="Nucleophile" evidence="9">
    <location>
        <position position="273"/>
    </location>
</feature>
<evidence type="ECO:0000256" key="1">
    <source>
        <dbReference type="ARBA" id="ARBA00000681"/>
    </source>
</evidence>
<dbReference type="EMBL" id="CP001964">
    <property type="protein sequence ID" value="ADG75217.1"/>
    <property type="molecule type" value="Genomic_DNA"/>
</dbReference>
<comment type="similarity">
    <text evidence="2 10">Belongs to the glycosyl hydrolase 10 (cellulase F) family.</text>
</comment>
<dbReference type="InterPro" id="IPR031158">
    <property type="entry name" value="GH10_AS"/>
</dbReference>
<evidence type="ECO:0000256" key="11">
    <source>
        <dbReference type="SAM" id="MobiDB-lite"/>
    </source>
</evidence>
<feature type="compositionally biased region" description="Low complexity" evidence="11">
    <location>
        <begin position="359"/>
        <end position="370"/>
    </location>
</feature>
<evidence type="ECO:0000256" key="9">
    <source>
        <dbReference type="PROSITE-ProRule" id="PRU10061"/>
    </source>
</evidence>
<keyword evidence="5 10" id="KW-0378">Hydrolase</keyword>
<dbReference type="PROSITE" id="PS00591">
    <property type="entry name" value="GH10_1"/>
    <property type="match status" value="1"/>
</dbReference>
<dbReference type="CAZy" id="GH10">
    <property type="family name" value="Glycoside Hydrolase Family 10"/>
</dbReference>
<dbReference type="Proteomes" id="UP000000849">
    <property type="component" value="Chromosome"/>
</dbReference>
<dbReference type="HOGENOM" id="CLU_020161_3_0_11"/>
<feature type="domain" description="GH10" evidence="12">
    <location>
        <begin position="43"/>
        <end position="339"/>
    </location>
</feature>
<evidence type="ECO:0000256" key="4">
    <source>
        <dbReference type="ARBA" id="ARBA00022729"/>
    </source>
</evidence>
<dbReference type="Gene3D" id="3.20.20.80">
    <property type="entry name" value="Glycosidases"/>
    <property type="match status" value="1"/>
</dbReference>
<evidence type="ECO:0000256" key="5">
    <source>
        <dbReference type="ARBA" id="ARBA00022801"/>
    </source>
</evidence>
<evidence type="ECO:0000256" key="3">
    <source>
        <dbReference type="ARBA" id="ARBA00022651"/>
    </source>
</evidence>
<dbReference type="eggNOG" id="COG3693">
    <property type="taxonomic scope" value="Bacteria"/>
</dbReference>
<evidence type="ECO:0000256" key="7">
    <source>
        <dbReference type="ARBA" id="ARBA00023295"/>
    </source>
</evidence>
<evidence type="ECO:0000313" key="13">
    <source>
        <dbReference type="EMBL" id="ADG75217.1"/>
    </source>
</evidence>
<dbReference type="SMART" id="SM00633">
    <property type="entry name" value="Glyco_10"/>
    <property type="match status" value="1"/>
</dbReference>
<dbReference type="InterPro" id="IPR017853">
    <property type="entry name" value="GH"/>
</dbReference>
<dbReference type="Pfam" id="PF00331">
    <property type="entry name" value="Glyco_hydro_10"/>
    <property type="match status" value="1"/>
</dbReference>
<keyword evidence="8 10" id="KW-0624">Polysaccharide degradation</keyword>
<evidence type="ECO:0000256" key="2">
    <source>
        <dbReference type="ARBA" id="ARBA00007495"/>
    </source>
</evidence>
<keyword evidence="7 10" id="KW-0326">Glycosidase</keyword>
<dbReference type="PANTHER" id="PTHR31490">
    <property type="entry name" value="GLYCOSYL HYDROLASE"/>
    <property type="match status" value="1"/>
</dbReference>
<dbReference type="PRINTS" id="PR00134">
    <property type="entry name" value="GLHYDRLASE10"/>
</dbReference>
<dbReference type="STRING" id="446466.Cfla_2327"/>
<evidence type="ECO:0000313" key="14">
    <source>
        <dbReference type="Proteomes" id="UP000000849"/>
    </source>
</evidence>
<dbReference type="AlphaFoldDB" id="D5UGW9"/>
<dbReference type="OrthoDB" id="4241492at2"/>
<dbReference type="InterPro" id="IPR044846">
    <property type="entry name" value="GH10"/>
</dbReference>
<keyword evidence="4" id="KW-0732">Signal</keyword>
<keyword evidence="6 10" id="KW-0119">Carbohydrate metabolism</keyword>
<dbReference type="EC" id="3.2.1.8" evidence="10"/>
<feature type="compositionally biased region" description="Pro residues" evidence="11">
    <location>
        <begin position="345"/>
        <end position="357"/>
    </location>
</feature>
<keyword evidence="14" id="KW-1185">Reference proteome</keyword>
<proteinExistence type="inferred from homology"/>
<sequence length="370" mass="39561">MRWTRKTRGAVARHRRRTGALALATVLAIGVPAAPGWSAVAGLDDAARLTGRSFGTALQSARLGDPTYVGLVEREFGSVTPENELTLDALQPVRGRFTFDAGDRAVDWARARGTQVRGRTLLWHAGQPGWLAGLAGSALREAMLEHVTRVVEHYRGEVHSWDVVSEAFVDGTGARRASNFQRTGDDWIEAAFRAARAADPGARLCYNDYHTDDLRHAKTQAVLAMVADLRARGVPIDCVGLESHFGPHTPVPEDYRATLEAFTALGVEVQITELDVEGSGDVQAADYARVVSACLAVQRCTGITVWGVRDVDSWRPGGTPLLFDRAGAPKPAYHAVLAVLTAGVPPDPTPAPCPGPGPSRGSRGTGARPR</sequence>
<dbReference type="SUPFAM" id="SSF51445">
    <property type="entry name" value="(Trans)glycosidases"/>
    <property type="match status" value="1"/>
</dbReference>
<evidence type="ECO:0000256" key="8">
    <source>
        <dbReference type="ARBA" id="ARBA00023326"/>
    </source>
</evidence>
<evidence type="ECO:0000256" key="6">
    <source>
        <dbReference type="ARBA" id="ARBA00023277"/>
    </source>
</evidence>
<evidence type="ECO:0000259" key="12">
    <source>
        <dbReference type="PROSITE" id="PS51760"/>
    </source>
</evidence>
<gene>
    <name evidence="13" type="ordered locus">Cfla_2327</name>
</gene>
<feature type="region of interest" description="Disordered" evidence="11">
    <location>
        <begin position="344"/>
        <end position="370"/>
    </location>
</feature>
<keyword evidence="3 13" id="KW-0858">Xylan degradation</keyword>
<comment type="catalytic activity">
    <reaction evidence="1 10">
        <text>Endohydrolysis of (1-&gt;4)-beta-D-xylosidic linkages in xylans.</text>
        <dbReference type="EC" id="3.2.1.8"/>
    </reaction>
</comment>
<dbReference type="PROSITE" id="PS51760">
    <property type="entry name" value="GH10_2"/>
    <property type="match status" value="1"/>
</dbReference>
<dbReference type="GO" id="GO:0045493">
    <property type="term" value="P:xylan catabolic process"/>
    <property type="evidence" value="ECO:0007669"/>
    <property type="project" value="UniProtKB-KW"/>
</dbReference>
<organism evidence="13 14">
    <name type="scientific">Cellulomonas flavigena (strain ATCC 482 / DSM 20109 / BCRC 11376 / JCM 18109 / NBRC 3775 / NCIMB 8073 / NRS 134)</name>
    <dbReference type="NCBI Taxonomy" id="446466"/>
    <lineage>
        <taxon>Bacteria</taxon>
        <taxon>Bacillati</taxon>
        <taxon>Actinomycetota</taxon>
        <taxon>Actinomycetes</taxon>
        <taxon>Micrococcales</taxon>
        <taxon>Cellulomonadaceae</taxon>
        <taxon>Cellulomonas</taxon>
    </lineage>
</organism>
<dbReference type="InterPro" id="IPR001000">
    <property type="entry name" value="GH10_dom"/>
</dbReference>
<reference evidence="13 14" key="1">
    <citation type="journal article" date="2010" name="Stand. Genomic Sci.">
        <title>Complete genome sequence of Cellulomonas flavigena type strain (134).</title>
        <authorList>
            <person name="Abt B."/>
            <person name="Foster B."/>
            <person name="Lapidus A."/>
            <person name="Clum A."/>
            <person name="Sun H."/>
            <person name="Pukall R."/>
            <person name="Lucas S."/>
            <person name="Glavina Del Rio T."/>
            <person name="Nolan M."/>
            <person name="Tice H."/>
            <person name="Cheng J.F."/>
            <person name="Pitluck S."/>
            <person name="Liolios K."/>
            <person name="Ivanova N."/>
            <person name="Mavromatis K."/>
            <person name="Ovchinnikova G."/>
            <person name="Pati A."/>
            <person name="Goodwin L."/>
            <person name="Chen A."/>
            <person name="Palaniappan K."/>
            <person name="Land M."/>
            <person name="Hauser L."/>
            <person name="Chang Y.J."/>
            <person name="Jeffries C.D."/>
            <person name="Rohde M."/>
            <person name="Goker M."/>
            <person name="Woyke T."/>
            <person name="Bristow J."/>
            <person name="Eisen J.A."/>
            <person name="Markowitz V."/>
            <person name="Hugenholtz P."/>
            <person name="Kyrpides N.C."/>
            <person name="Klenk H.P."/>
        </authorList>
    </citation>
    <scope>NUCLEOTIDE SEQUENCE [LARGE SCALE GENOMIC DNA]</scope>
    <source>
        <strain evidence="14">ATCC 482 / DSM 20109 / BCRC 11376 / JCM 18109 / NBRC 3775 / NCIMB 8073 / NRS 134</strain>
    </source>
</reference>
<dbReference type="PANTHER" id="PTHR31490:SF88">
    <property type="entry name" value="BETA-XYLANASE"/>
    <property type="match status" value="1"/>
</dbReference>
<accession>D5UGW9</accession>